<feature type="transmembrane region" description="Helical" evidence="6">
    <location>
        <begin position="206"/>
        <end position="227"/>
    </location>
</feature>
<feature type="transmembrane region" description="Helical" evidence="6">
    <location>
        <begin position="233"/>
        <end position="257"/>
    </location>
</feature>
<feature type="transmembrane region" description="Helical" evidence="6">
    <location>
        <begin position="64"/>
        <end position="90"/>
    </location>
</feature>
<evidence type="ECO:0000256" key="5">
    <source>
        <dbReference type="ARBA" id="ARBA00023136"/>
    </source>
</evidence>
<keyword evidence="3 6" id="KW-0812">Transmembrane</keyword>
<dbReference type="InterPro" id="IPR002528">
    <property type="entry name" value="MATE_fam"/>
</dbReference>
<evidence type="ECO:0000313" key="8">
    <source>
        <dbReference type="Proteomes" id="UP000238157"/>
    </source>
</evidence>
<dbReference type="PANTHER" id="PTHR30250:SF26">
    <property type="entry name" value="PSMA PROTEIN"/>
    <property type="match status" value="1"/>
</dbReference>
<accession>A0A2T0WNU6</accession>
<dbReference type="EMBL" id="PVTR01000004">
    <property type="protein sequence ID" value="PRY88369.1"/>
    <property type="molecule type" value="Genomic_DNA"/>
</dbReference>
<dbReference type="AlphaFoldDB" id="A0A2T0WNU6"/>
<evidence type="ECO:0000313" key="7">
    <source>
        <dbReference type="EMBL" id="PRY88369.1"/>
    </source>
</evidence>
<evidence type="ECO:0000256" key="4">
    <source>
        <dbReference type="ARBA" id="ARBA00022989"/>
    </source>
</evidence>
<dbReference type="GO" id="GO:0015297">
    <property type="term" value="F:antiporter activity"/>
    <property type="evidence" value="ECO:0007669"/>
    <property type="project" value="InterPro"/>
</dbReference>
<keyword evidence="8" id="KW-1185">Reference proteome</keyword>
<protein>
    <submittedName>
        <fullName evidence="7">Na+-driven multidrug efflux pump</fullName>
    </submittedName>
</protein>
<gene>
    <name evidence="7" type="ORF">CLW00_10420</name>
</gene>
<feature type="transmembrane region" description="Helical" evidence="6">
    <location>
        <begin position="421"/>
        <end position="441"/>
    </location>
</feature>
<feature type="transmembrane region" description="Helical" evidence="6">
    <location>
        <begin position="322"/>
        <end position="342"/>
    </location>
</feature>
<feature type="transmembrane region" description="Helical" evidence="6">
    <location>
        <begin position="290"/>
        <end position="310"/>
    </location>
</feature>
<feature type="transmembrane region" description="Helical" evidence="6">
    <location>
        <begin position="447"/>
        <end position="470"/>
    </location>
</feature>
<evidence type="ECO:0000256" key="6">
    <source>
        <dbReference type="SAM" id="Phobius"/>
    </source>
</evidence>
<organism evidence="7 8">
    <name type="scientific">Mongoliibacter ruber</name>
    <dbReference type="NCBI Taxonomy" id="1750599"/>
    <lineage>
        <taxon>Bacteria</taxon>
        <taxon>Pseudomonadati</taxon>
        <taxon>Bacteroidota</taxon>
        <taxon>Cytophagia</taxon>
        <taxon>Cytophagales</taxon>
        <taxon>Cyclobacteriaceae</taxon>
        <taxon>Mongoliibacter</taxon>
    </lineage>
</organism>
<feature type="transmembrane region" description="Helical" evidence="6">
    <location>
        <begin position="164"/>
        <end position="185"/>
    </location>
</feature>
<keyword evidence="2" id="KW-1003">Cell membrane</keyword>
<sequence length="487" mass="55400">MGITLYMSRIVLEQLGVSDYGIYSLVGGIVALFGFLNSSMSSATQRYLAFDLGKKDEKKLQKTFSVTLTIHFAIAFIILFFAETIGLWYLNYHVVLPPDRLFAANIVYQFSVLTALIGIIQVPYDSLIIAYEKMNIYAYISIVEVCLKLGLVFLLVVYGGDKLIAYSVMIFLVSFIVRIAYQVYCRRNYTASKYSFKYDKIYFKELINFSGWSLFGNLAVILKIQGINVILNLFYGLVVNSAYALTQQVNTAVYLFITNFQKAVNPQIIKAYSSDDISKMHHLILISSKYSYFLIFIITIPVILNINYVLSLWLKVVPPHTNVFVILILISSLFESMSGPLIKGIQSSGKIKNYQIFVSIVFMAPFPIAYFLLSDGMAPESVFYSIVVSHFCALGIRCYFCQRLIGLKIIKFIEEVIFKTILVTFLSLLILFLFGCFNSYTQSFSNFLIDTLIIEVVVILVVFLIGMTNIERKKIFSFIKSKVYPLC</sequence>
<feature type="transmembrane region" description="Helical" evidence="6">
    <location>
        <begin position="136"/>
        <end position="158"/>
    </location>
</feature>
<feature type="transmembrane region" description="Helical" evidence="6">
    <location>
        <begin position="102"/>
        <end position="124"/>
    </location>
</feature>
<dbReference type="GO" id="GO:0042910">
    <property type="term" value="F:xenobiotic transmembrane transporter activity"/>
    <property type="evidence" value="ECO:0007669"/>
    <property type="project" value="InterPro"/>
</dbReference>
<comment type="subcellular location">
    <subcellularLocation>
        <location evidence="1">Cell membrane</location>
        <topology evidence="1">Multi-pass membrane protein</topology>
    </subcellularLocation>
</comment>
<name>A0A2T0WNU6_9BACT</name>
<dbReference type="Proteomes" id="UP000238157">
    <property type="component" value="Unassembled WGS sequence"/>
</dbReference>
<feature type="transmembrane region" description="Helical" evidence="6">
    <location>
        <begin position="382"/>
        <end position="400"/>
    </location>
</feature>
<keyword evidence="4 6" id="KW-1133">Transmembrane helix</keyword>
<dbReference type="PANTHER" id="PTHR30250">
    <property type="entry name" value="PST FAMILY PREDICTED COLANIC ACID TRANSPORTER"/>
    <property type="match status" value="1"/>
</dbReference>
<reference evidence="7 8" key="1">
    <citation type="submission" date="2018-03" db="EMBL/GenBank/DDBJ databases">
        <title>Genomic Encyclopedia of Archaeal and Bacterial Type Strains, Phase II (KMG-II): from individual species to whole genera.</title>
        <authorList>
            <person name="Goeker M."/>
        </authorList>
    </citation>
    <scope>NUCLEOTIDE SEQUENCE [LARGE SCALE GENOMIC DNA]</scope>
    <source>
        <strain evidence="7 8">DSM 27929</strain>
    </source>
</reference>
<proteinExistence type="predicted"/>
<dbReference type="Pfam" id="PF01554">
    <property type="entry name" value="MatE"/>
    <property type="match status" value="1"/>
</dbReference>
<keyword evidence="5 6" id="KW-0472">Membrane</keyword>
<evidence type="ECO:0000256" key="1">
    <source>
        <dbReference type="ARBA" id="ARBA00004651"/>
    </source>
</evidence>
<dbReference type="InterPro" id="IPR050833">
    <property type="entry name" value="Poly_Biosynth_Transport"/>
</dbReference>
<evidence type="ECO:0000256" key="3">
    <source>
        <dbReference type="ARBA" id="ARBA00022692"/>
    </source>
</evidence>
<feature type="transmembrane region" description="Helical" evidence="6">
    <location>
        <begin position="354"/>
        <end position="370"/>
    </location>
</feature>
<feature type="transmembrane region" description="Helical" evidence="6">
    <location>
        <begin position="20"/>
        <end position="43"/>
    </location>
</feature>
<dbReference type="GO" id="GO:0005886">
    <property type="term" value="C:plasma membrane"/>
    <property type="evidence" value="ECO:0007669"/>
    <property type="project" value="UniProtKB-SubCell"/>
</dbReference>
<comment type="caution">
    <text evidence="7">The sequence shown here is derived from an EMBL/GenBank/DDBJ whole genome shotgun (WGS) entry which is preliminary data.</text>
</comment>
<evidence type="ECO:0000256" key="2">
    <source>
        <dbReference type="ARBA" id="ARBA00022475"/>
    </source>
</evidence>